<dbReference type="InterPro" id="IPR036116">
    <property type="entry name" value="FN3_sf"/>
</dbReference>
<dbReference type="SUPFAM" id="SSF49899">
    <property type="entry name" value="Concanavalin A-like lectins/glucanases"/>
    <property type="match status" value="1"/>
</dbReference>
<dbReference type="Gene3D" id="2.60.40.4070">
    <property type="match status" value="1"/>
</dbReference>
<dbReference type="Proteomes" id="UP000179243">
    <property type="component" value="Unassembled WGS sequence"/>
</dbReference>
<keyword evidence="2" id="KW-0732">Signal</keyword>
<dbReference type="PROSITE" id="PS50853">
    <property type="entry name" value="FN3"/>
    <property type="match status" value="1"/>
</dbReference>
<dbReference type="InterPro" id="IPR013783">
    <property type="entry name" value="Ig-like_fold"/>
</dbReference>
<dbReference type="Gene3D" id="2.60.40.10">
    <property type="entry name" value="Immunoglobulins"/>
    <property type="match status" value="5"/>
</dbReference>
<dbReference type="SMART" id="SM00635">
    <property type="entry name" value="BID_2"/>
    <property type="match status" value="3"/>
</dbReference>
<evidence type="ECO:0000256" key="1">
    <source>
        <dbReference type="SAM" id="MobiDB-lite"/>
    </source>
</evidence>
<accession>A0A1F7F9Q0</accession>
<organism evidence="4 5">
    <name type="scientific">Candidatus Raymondbacteria bacterium RIFOXYD12_FULL_49_13</name>
    <dbReference type="NCBI Taxonomy" id="1817890"/>
    <lineage>
        <taxon>Bacteria</taxon>
        <taxon>Raymondiibacteriota</taxon>
    </lineage>
</organism>
<dbReference type="SUPFAM" id="SSF49265">
    <property type="entry name" value="Fibronectin type III"/>
    <property type="match status" value="3"/>
</dbReference>
<reference evidence="4 5" key="1">
    <citation type="journal article" date="2016" name="Nat. Commun.">
        <title>Thousands of microbial genomes shed light on interconnected biogeochemical processes in an aquifer system.</title>
        <authorList>
            <person name="Anantharaman K."/>
            <person name="Brown C.T."/>
            <person name="Hug L.A."/>
            <person name="Sharon I."/>
            <person name="Castelle C.J."/>
            <person name="Probst A.J."/>
            <person name="Thomas B.C."/>
            <person name="Singh A."/>
            <person name="Wilkins M.J."/>
            <person name="Karaoz U."/>
            <person name="Brodie E.L."/>
            <person name="Williams K.H."/>
            <person name="Hubbard S.S."/>
            <person name="Banfield J.F."/>
        </authorList>
    </citation>
    <scope>NUCLEOTIDE SEQUENCE [LARGE SCALE GENOMIC DNA]</scope>
</reference>
<evidence type="ECO:0000313" key="5">
    <source>
        <dbReference type="Proteomes" id="UP000179243"/>
    </source>
</evidence>
<feature type="compositionally biased region" description="Basic and acidic residues" evidence="1">
    <location>
        <begin position="136"/>
        <end position="145"/>
    </location>
</feature>
<comment type="caution">
    <text evidence="4">The sequence shown here is derived from an EMBL/GenBank/DDBJ whole genome shotgun (WGS) entry which is preliminary data.</text>
</comment>
<feature type="domain" description="Fibronectin type-III" evidence="3">
    <location>
        <begin position="1455"/>
        <end position="1560"/>
    </location>
</feature>
<evidence type="ECO:0000256" key="2">
    <source>
        <dbReference type="SAM" id="SignalP"/>
    </source>
</evidence>
<dbReference type="InterPro" id="IPR003961">
    <property type="entry name" value="FN3_dom"/>
</dbReference>
<protein>
    <recommendedName>
        <fullName evidence="3">Fibronectin type-III domain-containing protein</fullName>
    </recommendedName>
</protein>
<dbReference type="EMBL" id="MFYX01000093">
    <property type="protein sequence ID" value="OGK03236.1"/>
    <property type="molecule type" value="Genomic_DNA"/>
</dbReference>
<proteinExistence type="predicted"/>
<feature type="region of interest" description="Disordered" evidence="1">
    <location>
        <begin position="134"/>
        <end position="165"/>
    </location>
</feature>
<evidence type="ECO:0000313" key="4">
    <source>
        <dbReference type="EMBL" id="OGK03236.1"/>
    </source>
</evidence>
<evidence type="ECO:0000259" key="3">
    <source>
        <dbReference type="PROSITE" id="PS50853"/>
    </source>
</evidence>
<dbReference type="Gene3D" id="2.60.40.1080">
    <property type="match status" value="1"/>
</dbReference>
<sequence>MKIKIDLLVYTVFLVTVYSFAATQWIQTDWSGGNGQTAWTNPAKYLSDNGNVEIHNPSGEISIQVQINTGDGADGTLTVTSSTGTNYTFSTAANYSFSNTNAMGISSGSAKLTTLSAPFASNLLLWMAADSISGKSDGDSVDTWRDLSTSGNNATQSTSSKRPVYKTNTLNGKPVLRFSGAQELSTATGNALGDFTVFVVFKATAIGGGYDRVLDKDYANGFWLGRNSSTVNSFGGGIEESGSPFGIFGSFPDNNWNVLGSIRSGTTHYLYNNGSALANNTVSGVTTNTAVYGIGGRNANYFTGDIAEILVYGTALSAEDRKVIEAYVGQKYNLSMPPYITTDPTVTNNSGYIFTSALSAFSETATKTNSAVQYILSSDNGSTWKYWTGSAWAVSNGTYSQSNPASIINTNISTLASSGTLKFKAFLHSNDGNNTPYLDNINIGGASVTVNEYTYLTAATTNAGATALSVNNGVNFSDGDEILIIQMQHATDAGTYEFRTIASGGGTNTLTLDSVLANSYYSGTLNVASASAAQVVRVPNFTTVSIQSGASIICPAWDGYTGGIIAFRVRATLTVEGSISANACGFRGGRYGGTDGYKGESYPGGNPTAIIGGYNNGCANSGRQPNGGAGGTYVNGGGGSYGTAGTDGEPFTTCVGVAGYTYGTADLSTIFLGSGGAGGHPNSGEPQGGNGGGLIWITGTAINVTGTVSADGQNAYDAIPPATGQWGAGGGSGGSIFLRGSGLTLGTGLVTAAGGAQYNGQNAAGDGGNGGSGRIRVEYVTLSGTANPSASASLITIVNSTNLTSSIYDMGANASGPYFINWNETLHGQTIQVKVRTDNNSSMSGAMAFSSADNAVNGGSVGSLNSVVRRQRYVQYQAILNTSDGMNVPSFQDITLEMNSRPDSFDLTSPVHGSELATVLPGLDWQDSYDSNTVSGDAVSYILEIDDDSNFASINVRKTGLSLSSYTLTGGEALTDNVTYYWRVFAKDNYPDSTRSASVRHFFTDAGGNQAPTLSTPLGPVNNTELSGAGSITWTRNDVDPGDTLLYTIQIDNNISFASPEISQASITGVSKALNTFTNYANLQDNSIYYWIIQAKDPSNAVSGYTPLGGQYFFFNKQNDAPLVCTSLSPASGEASGNTYLKWRSADPDSQGLSRDTVKATLEISANSSFSIIVSTTTGIAQDSIQLSTVTNYSSLNDNTGYYWRLISIDNHGLIGDTTDGTAYFYLNKTNQIPAALVLAFPAIRDTVLTPDTLRWHTAIDPDSFAIFTYNIRIYKKSGDVLLYNKYWISDTFTVITMVDSFRAYASRDSFYWQVRARDQYAATSGWSGGASQVFFFRSTQAVAPSLSSPVGGVNAYPTSLLQWTAALDIDKGPEDSLLYTLQIDSSGDFSTIVSASQNINGLNRTLSTVASYANLVQDKKYYWRVFAVDNHAEKGDTSASDSFFFTASNDAPPTPANLTPVLGSSLGASGTLSWNACADPEGDTVFYQFQMSASAGFTSLFQNDSGITSTSRTIKLMSAYPVLQDGAVYYWRVRAQDNNFAFSSYSSTNTFVFASTKPTVATDLSPAGDEEVSGADSLKWTAGADPDTLDTFTINLEVDDNADFSSLTLSQHTIASSATGVRLSSLSSYNNLQDNTEYYWRVYEIDTHGKHSDTTGNARFYFNKANNAPVSADLASPVSHESIDGGDTLKWGPATDPDRNDTVRYIIQLTTGSFTAPAVQDTTTDTLCRMDGLNGFTDLNDNQFYSWRIVGLDNHGLTGGISDTGVLYLNKINDLPLTPSSLLPAPGSQRNPSQGFSWTGSDPDSGDVLHYGFQLSASSGFVQVIFAKTGGENFLNTTIALNAFPSYHDSLRKDSAYFWRVKAYDNHGDSSAWSAPVSFTYDPAYFEIDTGAGNPHDTITSSAIATDKVALSINVKAHGWENSIIKRITVSALGMAHEVTDISSVFLYRDADRNGSVNIGTDQALGFGNYSVDNGALSFDISRTIVAGDSEQYLVSYNLNGNASDGETFTARISSGAAISAVGETSNDTLVSSQASLPRGTIRLTTPRTFEIISQHANAETAGVGFSLTLRARDNAGHIATTYTGNHTISFSTTASAAPLGQSPALPVSQAVIFTAGIGTTTVAFKMVKASASFTLSASETTGPLGTTDSIDIYPAALSFVQAQTMPGSGSALTTADLTADDSLMVYAAGYDSMGNFKQNVSVTWQGTGVVTAFSQMNDTATVFRAVAAGTGSIIADHETARDDTSGTVIVTAGALHHIGIRDSAGNAGLLVSAVGMTTTDTLTVYAAGYDADSNYLSDTPVSWSATGILTPWLSAAYGAFTSLIPQNSASGRIIASHALAFDDSTGVIAITAPISNIKIRNAAGGGGSAIDSLTVSADDSASVYCAGYDGAGHYIDDVTVFWNGAGTAAGRLVSATGSGTLFRPKTAGAGLIVAQHLSGYHDTVRTTVVPGSLSYVAIRDSAGNQGSVITAKAITSVETLTVWAAGYDSDSNYISDTPVAWSATGALSGWLSGVTGASVSLQPRSSGSGIIVADHATARDDSTGTITVTANLVLLKIRTAPNGNGAECGDTAITADDSLVLYAAGYDGQGAYIADCIVNWGLTGRLAHLSSTFGSTTVFYGDSLGSGRVYVRHASAGSDSTGDITVSAGAPAYISISPAGDTAITTDNTMQFSTMVRDADRNALTGVTVAYSSLDTLGSISGTGLYNPARTGTGRVRVTMDSLADTSGYIVISAGALVRVEISPANPVITADSSLQFILSGFDADGNAVSLTGVSWKLGAAMGSIAGNTGLYSPAAAGTVLVIGTHGFLSDTAHLTVNPGEAATLTIRTAPDNTGMQVNNYDIAIGDTAVFFAAGFDWHGNFTGNETVSWTGTAMVSSAILPGTGDSVKISSLSSGTGVLIASNGSATDSTGLITFLQGGLDSLVITPYACTVKADSMLQYSVTGLDSAGSPAAAGTIFWKVLGDIGSISATGLFNPGRQGKGRIVATSSLGNVSDTTDSIIVVPGALYRLSLAPESLILRIDTVSNLICSGFDVDSNSVTIDTVPTYYVSNSIGTANSSGLFTPSRVDTGNVLARVRGAASNPIRVQVRPGPLAMVRVRDSANGTGGFMGSWIIAKDDTLRLFAAGYDADTNYISDTTVMWILTGALNGRAASTNGPSITIVPDSIGVGGITVVHNVVQGQSITGVEIVDGDLQYLTLSPLFDTIAADTQIQFSVAGKDAHNQTTSAGTITWSLLAPDSIGCLDPANGLFVPKRPGKAVVKASSSLNTMAIFSDTLHIVAGRLIRLVIKPDSGNMNADTNLRFDAMGYDADSNVLDLSRSMATWSLSDTLGTIDSAGNYDPQRPGTVQVVYTIGAVSDTTGEFTISTGRLNRVVLKPDTAVVTADSSLALLAYGMDADSNQKTIASSVFLLADSLGSIDSNGVLTLHRAGKGLVVLAYGDFRDTLHLTVTAGRPDSLIVQLPSVRVISLKDSLKINALLFDAQGNLMPPGASIEWHVFPVAVAHIDSSGTLYPDSAGACRIIARAGALADTSDTIEITVPLLDSGTIAVTQYLSIELPVVSGGAYVKSGENPDMGDYQDLPGFNQLSPVLDFSGSAPRAFTQPVIYRFDLDSLDLGQAFADTEAVRIYRFNAVRRVWEVVFGTAPDSLHILSFASETLSTIVVGVDTAAPALNDSTNAAAPHETGSVLAISGRVTDNIANVKTAIYFRRGDAAGFDSVEVYPDTAGQYAYTLSGDNLTSAGLEYFIVCDDGVNRTISARENVAVRVRNTVMRDVFPADEYRLFSLPSEPDNAWCGRVLGSLGPYAANWRAYSWEHGAYVEYGTGNFDSLRTGSAYWLRTKNQGARIAVDSGTVCPVTQCFSIPLAPGAWTAIGNPFSFPVTWSLIEDSTGTAGPLVGPYAYADGNWVSPEQVTVLEPWQGYYVKNTGTQTITLKVPPNSGSATAKSHAVRGKNSVMLEWQVSGDNWQDKGNLFGFGPEKEYPKPPAMVDAMVRTVFGKGLMCAFSEPKHGGHAWTASISGLAEGQEYVCTVNGLGLLPDSLGVCVTDYTRGLRADLKSAGGYSFTGLKNEKARTVEILVGTSAYIASHTAGLKDVPATLMVWQNHPNPFNPATVIEYAVPVSAKTLPVSLRVFDAKGSCVAVLVDERKESGYYRAVWDSRDAKGRMLASGLYFYRVSAGSKVSTVKKMLLVK</sequence>
<feature type="chain" id="PRO_5009528536" description="Fibronectin type-III domain-containing protein" evidence="2">
    <location>
        <begin position="22"/>
        <end position="4195"/>
    </location>
</feature>
<gene>
    <name evidence="4" type="ORF">A2519_13275</name>
</gene>
<dbReference type="InterPro" id="IPR003343">
    <property type="entry name" value="Big_2"/>
</dbReference>
<name>A0A1F7F9Q0_UNCRA</name>
<dbReference type="InterPro" id="IPR013320">
    <property type="entry name" value="ConA-like_dom_sf"/>
</dbReference>
<feature type="signal peptide" evidence="2">
    <location>
        <begin position="1"/>
        <end position="21"/>
    </location>
</feature>
<feature type="compositionally biased region" description="Polar residues" evidence="1">
    <location>
        <begin position="146"/>
        <end position="165"/>
    </location>
</feature>